<reference evidence="2 3" key="1">
    <citation type="submission" date="2018-06" db="EMBL/GenBank/DDBJ databases">
        <title>Genomic Encyclopedia of Type Strains, Phase III (KMG-III): the genomes of soil and plant-associated and newly described type strains.</title>
        <authorList>
            <person name="Whitman W."/>
        </authorList>
    </citation>
    <scope>NUCLEOTIDE SEQUENCE [LARGE SCALE GENOMIC DNA]</scope>
    <source>
        <strain evidence="2 3">CECT 7732</strain>
    </source>
</reference>
<protein>
    <submittedName>
        <fullName evidence="2">Putative Zn-dependent peptidase</fullName>
    </submittedName>
</protein>
<evidence type="ECO:0000313" key="2">
    <source>
        <dbReference type="EMBL" id="RBO86366.1"/>
    </source>
</evidence>
<evidence type="ECO:0000256" key="1">
    <source>
        <dbReference type="SAM" id="Phobius"/>
    </source>
</evidence>
<accession>A0A366D8P5</accession>
<dbReference type="SUPFAM" id="SSF63411">
    <property type="entry name" value="LuxS/MPP-like metallohydrolase"/>
    <property type="match status" value="1"/>
</dbReference>
<dbReference type="EMBL" id="QNRF01000001">
    <property type="protein sequence ID" value="RBO86366.1"/>
    <property type="molecule type" value="Genomic_DNA"/>
</dbReference>
<evidence type="ECO:0000313" key="3">
    <source>
        <dbReference type="Proteomes" id="UP000252086"/>
    </source>
</evidence>
<sequence length="438" mass="49773">MRDKNKPLFSRPVLAAIMLFSTLAIWLLNLTAPSAKLPTPNIEQWTTDSGIPVIWLNQDTWQGSDKLEIRFSFRAVTTDTKLIQSTLAMLMSDALPLSTASINQRLSPLAAKANTYYDHENQILGLTVSNNPSYLVPSLKLANNWLTQTAFKSRTFDNWQGLNPYQQTVQHELEQILFFQQNTPPIEQISLTDVKEYYQKMTQSVATIYLVGDMSEQSQNIVKAGLNAITEQFSPAFAAEQSHSESIELASLSALIQQNQGILWQTRSALALPPVSTVQQWLSLQIWGADLVDSLNAQERIDFVQLDLALSPHHPWVWWNVQYSPANQHADVSNISTGEPDISLKSFVFVEQVPSIKDKKRFEQLLESLIIQLEENTLSPTWWSVIAGQFTHQDSELTLETFAQDYKEAVDNFRYEDYQAALKQLINAQTYQEIQVYQ</sequence>
<dbReference type="OrthoDB" id="6104154at2"/>
<dbReference type="InterPro" id="IPR011249">
    <property type="entry name" value="Metalloenz_LuxS/M16"/>
</dbReference>
<organism evidence="2 3">
    <name type="scientific">Marinomonas aquiplantarum</name>
    <dbReference type="NCBI Taxonomy" id="491951"/>
    <lineage>
        <taxon>Bacteria</taxon>
        <taxon>Pseudomonadati</taxon>
        <taxon>Pseudomonadota</taxon>
        <taxon>Gammaproteobacteria</taxon>
        <taxon>Oceanospirillales</taxon>
        <taxon>Oceanospirillaceae</taxon>
        <taxon>Marinomonas</taxon>
    </lineage>
</organism>
<name>A0A366D8P5_9GAMM</name>
<gene>
    <name evidence="2" type="ORF">DFP76_101643</name>
</gene>
<feature type="transmembrane region" description="Helical" evidence="1">
    <location>
        <begin position="12"/>
        <end position="32"/>
    </location>
</feature>
<keyword evidence="1" id="KW-0812">Transmembrane</keyword>
<proteinExistence type="predicted"/>
<dbReference type="AlphaFoldDB" id="A0A366D8P5"/>
<dbReference type="Proteomes" id="UP000252086">
    <property type="component" value="Unassembled WGS sequence"/>
</dbReference>
<keyword evidence="1" id="KW-1133">Transmembrane helix</keyword>
<keyword evidence="3" id="KW-1185">Reference proteome</keyword>
<dbReference type="Gene3D" id="3.30.830.10">
    <property type="entry name" value="Metalloenzyme, LuxS/M16 peptidase-like"/>
    <property type="match status" value="1"/>
</dbReference>
<dbReference type="RefSeq" id="WP_113873219.1">
    <property type="nucleotide sequence ID" value="NZ_QNRF01000001.1"/>
</dbReference>
<keyword evidence="1" id="KW-0472">Membrane</keyword>
<dbReference type="GO" id="GO:0046872">
    <property type="term" value="F:metal ion binding"/>
    <property type="evidence" value="ECO:0007669"/>
    <property type="project" value="InterPro"/>
</dbReference>
<comment type="caution">
    <text evidence="2">The sequence shown here is derived from an EMBL/GenBank/DDBJ whole genome shotgun (WGS) entry which is preliminary data.</text>
</comment>